<evidence type="ECO:0000313" key="3">
    <source>
        <dbReference type="Proteomes" id="UP000683925"/>
    </source>
</evidence>
<reference evidence="2" key="1">
    <citation type="submission" date="2021-01" db="EMBL/GenBank/DDBJ databases">
        <authorList>
            <consortium name="Genoscope - CEA"/>
            <person name="William W."/>
        </authorList>
    </citation>
    <scope>NUCLEOTIDE SEQUENCE</scope>
</reference>
<keyword evidence="3" id="KW-1185">Reference proteome</keyword>
<keyword evidence="1" id="KW-1133">Transmembrane helix</keyword>
<evidence type="ECO:0000313" key="2">
    <source>
        <dbReference type="EMBL" id="CAD8195094.1"/>
    </source>
</evidence>
<name>A0A8S1WYE5_PAROT</name>
<sequence length="57" mass="6916">MVVKEEWLIKLIEILNWYLTILIHINCLPTLFGINIQPINKKLMNRERMVARQLRIK</sequence>
<feature type="transmembrane region" description="Helical" evidence="1">
    <location>
        <begin position="15"/>
        <end position="36"/>
    </location>
</feature>
<gene>
    <name evidence="2" type="ORF">POCTA_138.1.T1080106</name>
</gene>
<dbReference type="AlphaFoldDB" id="A0A8S1WYE5"/>
<keyword evidence="1" id="KW-0812">Transmembrane</keyword>
<proteinExistence type="predicted"/>
<organism evidence="2 3">
    <name type="scientific">Paramecium octaurelia</name>
    <dbReference type="NCBI Taxonomy" id="43137"/>
    <lineage>
        <taxon>Eukaryota</taxon>
        <taxon>Sar</taxon>
        <taxon>Alveolata</taxon>
        <taxon>Ciliophora</taxon>
        <taxon>Intramacronucleata</taxon>
        <taxon>Oligohymenophorea</taxon>
        <taxon>Peniculida</taxon>
        <taxon>Parameciidae</taxon>
        <taxon>Paramecium</taxon>
    </lineage>
</organism>
<comment type="caution">
    <text evidence="2">The sequence shown here is derived from an EMBL/GenBank/DDBJ whole genome shotgun (WGS) entry which is preliminary data.</text>
</comment>
<dbReference type="Proteomes" id="UP000683925">
    <property type="component" value="Unassembled WGS sequence"/>
</dbReference>
<protein>
    <submittedName>
        <fullName evidence="2">Uncharacterized protein</fullName>
    </submittedName>
</protein>
<accession>A0A8S1WYE5</accession>
<evidence type="ECO:0000256" key="1">
    <source>
        <dbReference type="SAM" id="Phobius"/>
    </source>
</evidence>
<dbReference type="EMBL" id="CAJJDP010000108">
    <property type="protein sequence ID" value="CAD8195094.1"/>
    <property type="molecule type" value="Genomic_DNA"/>
</dbReference>
<keyword evidence="1" id="KW-0472">Membrane</keyword>